<dbReference type="Pfam" id="PF14508">
    <property type="entry name" value="GH97_N"/>
    <property type="match status" value="1"/>
</dbReference>
<feature type="domain" description="Glycosyl-hydrolase 97 catalytic" evidence="5">
    <location>
        <begin position="301"/>
        <end position="467"/>
    </location>
</feature>
<dbReference type="RefSeq" id="WP_189564904.1">
    <property type="nucleotide sequence ID" value="NZ_BMXF01000002.1"/>
</dbReference>
<evidence type="ECO:0000259" key="5">
    <source>
        <dbReference type="Pfam" id="PF10566"/>
    </source>
</evidence>
<evidence type="ECO:0000259" key="6">
    <source>
        <dbReference type="Pfam" id="PF14508"/>
    </source>
</evidence>
<dbReference type="Pfam" id="PF10566">
    <property type="entry name" value="Glyco_hydro_97"/>
    <property type="match status" value="1"/>
</dbReference>
<feature type="signal peptide" evidence="4">
    <location>
        <begin position="1"/>
        <end position="26"/>
    </location>
</feature>
<dbReference type="PANTHER" id="PTHR35803:SF2">
    <property type="entry name" value="RETAINING ALPHA-GALACTOSIDASE"/>
    <property type="match status" value="1"/>
</dbReference>
<evidence type="ECO:0000313" key="9">
    <source>
        <dbReference type="Proteomes" id="UP000598271"/>
    </source>
</evidence>
<evidence type="ECO:0000256" key="4">
    <source>
        <dbReference type="SAM" id="SignalP"/>
    </source>
</evidence>
<proteinExistence type="predicted"/>
<keyword evidence="9" id="KW-1185">Reference proteome</keyword>
<name>A0A8J3D3Y2_9BACT</name>
<feature type="domain" description="Glycosyl-hydrolase 97 C-terminal oligomerisation" evidence="7">
    <location>
        <begin position="566"/>
        <end position="661"/>
    </location>
</feature>
<dbReference type="Gene3D" id="2.70.98.10">
    <property type="match status" value="1"/>
</dbReference>
<comment type="cofactor">
    <cofactor evidence="1">
        <name>Ca(2+)</name>
        <dbReference type="ChEBI" id="CHEBI:29108"/>
    </cofactor>
</comment>
<comment type="subunit">
    <text evidence="2">Monomer.</text>
</comment>
<organism evidence="8 9">
    <name type="scientific">Persicitalea jodogahamensis</name>
    <dbReference type="NCBI Taxonomy" id="402147"/>
    <lineage>
        <taxon>Bacteria</taxon>
        <taxon>Pseudomonadati</taxon>
        <taxon>Bacteroidota</taxon>
        <taxon>Cytophagia</taxon>
        <taxon>Cytophagales</taxon>
        <taxon>Spirosomataceae</taxon>
        <taxon>Persicitalea</taxon>
    </lineage>
</organism>
<dbReference type="Proteomes" id="UP000598271">
    <property type="component" value="Unassembled WGS sequence"/>
</dbReference>
<protein>
    <submittedName>
        <fullName evidence="8">Alpha-glucosidase</fullName>
    </submittedName>
</protein>
<dbReference type="InterPro" id="IPR029483">
    <property type="entry name" value="GH97_C"/>
</dbReference>
<dbReference type="PANTHER" id="PTHR35803">
    <property type="entry name" value="GLUCAN 1,4-ALPHA-GLUCOSIDASE SUSB-RELATED"/>
    <property type="match status" value="1"/>
</dbReference>
<comment type="caution">
    <text evidence="8">The sequence shown here is derived from an EMBL/GenBank/DDBJ whole genome shotgun (WGS) entry which is preliminary data.</text>
</comment>
<dbReference type="GO" id="GO:0030246">
    <property type="term" value="F:carbohydrate binding"/>
    <property type="evidence" value="ECO:0007669"/>
    <property type="project" value="InterPro"/>
</dbReference>
<dbReference type="AlphaFoldDB" id="A0A8J3D3Y2"/>
<dbReference type="InterPro" id="IPR017853">
    <property type="entry name" value="GH"/>
</dbReference>
<dbReference type="InterPro" id="IPR019563">
    <property type="entry name" value="GH97_catalytic"/>
</dbReference>
<evidence type="ECO:0000256" key="2">
    <source>
        <dbReference type="ARBA" id="ARBA00011245"/>
    </source>
</evidence>
<dbReference type="InterPro" id="IPR014718">
    <property type="entry name" value="GH-type_carb-bd"/>
</dbReference>
<keyword evidence="4" id="KW-0732">Signal</keyword>
<evidence type="ECO:0000313" key="8">
    <source>
        <dbReference type="EMBL" id="GHB71072.1"/>
    </source>
</evidence>
<gene>
    <name evidence="8" type="ORF">GCM10007390_26050</name>
</gene>
<sequence length="666" mass="74892">MHFSKYLLSRLLLFSLLLSSLIPTFAQKDITIKSPNGNLTFTFQINRDTPTYKVNYKGTELIGESSLGLNFVEGGAFGNRLKVGTPDYFNAEENYDLVVGKTGYVYSYSKAVSIPLTERTTSRQVNLVVRMFNDAVAFRYEFPVQSSWAAYELTDEKSTFNIQGNPKVRALQFGTYNTSHEGYYQKMPLSEVKNDTLMDMPALFEFPNKVYMAITEANLRDYAGMYLKKKDGYLTTQLSPLPGESGIKVKANLPHQSPWRVMLISDRIGDLMESTTITSLCNSKIKQDFSWLKPGKTSFHWWNGDITPDTTFAPGINFETNKYYIDFCADNGIGYHSVIGYGGFPWYVSDAAGYGAVGKNTDVTKTVPTLDMQKVCDYAKERGVGIHVWVHWYAIHRQLEEAFTQFEKWGIKGMMVDFMDRDDQEMVKIQEEILLAAARHKLFIQFHGSFKPTGLSRTYPNELTREGTLNYETNKWNPRALSADHDLDIPFTRGLAGPTDYHLGGFRAVPPGDFKTQYTRPLMGSTRAHMLAMYVVLESYLTMVADYPEAYLGQPGFDFLKKIPTTWDETKVPAAELDKFATTARRSGTDWYMGTINSSTARKISIPLAFLGKGKYKAKIYADAADVSKDPNHLAISEKVLTAADSLEAILAAGGGQVVHFVRVGE</sequence>
<feature type="domain" description="Glycosyl-hydrolase 97 N-terminal" evidence="6">
    <location>
        <begin position="32"/>
        <end position="281"/>
    </location>
</feature>
<dbReference type="InterPro" id="IPR029486">
    <property type="entry name" value="GH97_N"/>
</dbReference>
<evidence type="ECO:0000256" key="3">
    <source>
        <dbReference type="ARBA" id="ARBA00022837"/>
    </source>
</evidence>
<dbReference type="InterPro" id="IPR013785">
    <property type="entry name" value="Aldolase_TIM"/>
</dbReference>
<reference evidence="8 9" key="1">
    <citation type="journal article" date="2014" name="Int. J. Syst. Evol. Microbiol.">
        <title>Complete genome sequence of Corynebacterium casei LMG S-19264T (=DSM 44701T), isolated from a smear-ripened cheese.</title>
        <authorList>
            <consortium name="US DOE Joint Genome Institute (JGI-PGF)"/>
            <person name="Walter F."/>
            <person name="Albersmeier A."/>
            <person name="Kalinowski J."/>
            <person name="Ruckert C."/>
        </authorList>
    </citation>
    <scope>NUCLEOTIDE SEQUENCE [LARGE SCALE GENOMIC DNA]</scope>
    <source>
        <strain evidence="8 9">KCTC 12866</strain>
    </source>
</reference>
<keyword evidence="3" id="KW-0106">Calcium</keyword>
<dbReference type="Pfam" id="PF14509">
    <property type="entry name" value="GH97_C"/>
    <property type="match status" value="1"/>
</dbReference>
<dbReference type="SUPFAM" id="SSF51445">
    <property type="entry name" value="(Trans)glycosidases"/>
    <property type="match status" value="1"/>
</dbReference>
<evidence type="ECO:0000256" key="1">
    <source>
        <dbReference type="ARBA" id="ARBA00001913"/>
    </source>
</evidence>
<dbReference type="Gene3D" id="3.20.20.70">
    <property type="entry name" value="Aldolase class I"/>
    <property type="match status" value="1"/>
</dbReference>
<accession>A0A8J3D3Y2</accession>
<feature type="chain" id="PRO_5035203001" evidence="4">
    <location>
        <begin position="27"/>
        <end position="666"/>
    </location>
</feature>
<dbReference type="InterPro" id="IPR052720">
    <property type="entry name" value="Glycosyl_hydrolase_97"/>
</dbReference>
<dbReference type="EMBL" id="BMXF01000002">
    <property type="protein sequence ID" value="GHB71072.1"/>
    <property type="molecule type" value="Genomic_DNA"/>
</dbReference>
<evidence type="ECO:0000259" key="7">
    <source>
        <dbReference type="Pfam" id="PF14509"/>
    </source>
</evidence>